<keyword evidence="1" id="KW-0863">Zinc-finger</keyword>
<evidence type="ECO:0000256" key="1">
    <source>
        <dbReference type="PROSITE-ProRule" id="PRU00042"/>
    </source>
</evidence>
<gene>
    <name evidence="4" type="ORF">P167DRAFT_490085</name>
</gene>
<dbReference type="GO" id="GO:0008270">
    <property type="term" value="F:zinc ion binding"/>
    <property type="evidence" value="ECO:0007669"/>
    <property type="project" value="UniProtKB-KW"/>
</dbReference>
<dbReference type="PROSITE" id="PS50157">
    <property type="entry name" value="ZINC_FINGER_C2H2_2"/>
    <property type="match status" value="2"/>
</dbReference>
<feature type="domain" description="C2H2-type" evidence="3">
    <location>
        <begin position="500"/>
        <end position="530"/>
    </location>
</feature>
<dbReference type="Pfam" id="PF00096">
    <property type="entry name" value="zf-C2H2"/>
    <property type="match status" value="1"/>
</dbReference>
<dbReference type="STRING" id="1392247.A0A3N4KKC0"/>
<feature type="region of interest" description="Disordered" evidence="2">
    <location>
        <begin position="522"/>
        <end position="553"/>
    </location>
</feature>
<evidence type="ECO:0000259" key="3">
    <source>
        <dbReference type="PROSITE" id="PS50157"/>
    </source>
</evidence>
<organism evidence="4 5">
    <name type="scientific">Morchella conica CCBAS932</name>
    <dbReference type="NCBI Taxonomy" id="1392247"/>
    <lineage>
        <taxon>Eukaryota</taxon>
        <taxon>Fungi</taxon>
        <taxon>Dikarya</taxon>
        <taxon>Ascomycota</taxon>
        <taxon>Pezizomycotina</taxon>
        <taxon>Pezizomycetes</taxon>
        <taxon>Pezizales</taxon>
        <taxon>Morchellaceae</taxon>
        <taxon>Morchella</taxon>
    </lineage>
</organism>
<dbReference type="Gene3D" id="3.30.160.60">
    <property type="entry name" value="Classic Zinc Finger"/>
    <property type="match status" value="2"/>
</dbReference>
<dbReference type="GO" id="GO:0006357">
    <property type="term" value="P:regulation of transcription by RNA polymerase II"/>
    <property type="evidence" value="ECO:0007669"/>
    <property type="project" value="TreeGrafter"/>
</dbReference>
<dbReference type="GO" id="GO:0005634">
    <property type="term" value="C:nucleus"/>
    <property type="evidence" value="ECO:0007669"/>
    <property type="project" value="TreeGrafter"/>
</dbReference>
<dbReference type="Proteomes" id="UP000277580">
    <property type="component" value="Unassembled WGS sequence"/>
</dbReference>
<feature type="compositionally biased region" description="Polar residues" evidence="2">
    <location>
        <begin position="214"/>
        <end position="223"/>
    </location>
</feature>
<keyword evidence="1" id="KW-0479">Metal-binding</keyword>
<evidence type="ECO:0000313" key="4">
    <source>
        <dbReference type="EMBL" id="RPB10970.1"/>
    </source>
</evidence>
<dbReference type="InterPro" id="IPR051061">
    <property type="entry name" value="Zinc_finger_trans_reg"/>
</dbReference>
<feature type="region of interest" description="Disordered" evidence="2">
    <location>
        <begin position="463"/>
        <end position="494"/>
    </location>
</feature>
<dbReference type="SUPFAM" id="SSF57667">
    <property type="entry name" value="beta-beta-alpha zinc fingers"/>
    <property type="match status" value="1"/>
</dbReference>
<dbReference type="SMART" id="SM00355">
    <property type="entry name" value="ZnF_C2H2"/>
    <property type="match status" value="3"/>
</dbReference>
<reference evidence="4 5" key="1">
    <citation type="journal article" date="2018" name="Nat. Ecol. Evol.">
        <title>Pezizomycetes genomes reveal the molecular basis of ectomycorrhizal truffle lifestyle.</title>
        <authorList>
            <person name="Murat C."/>
            <person name="Payen T."/>
            <person name="Noel B."/>
            <person name="Kuo A."/>
            <person name="Morin E."/>
            <person name="Chen J."/>
            <person name="Kohler A."/>
            <person name="Krizsan K."/>
            <person name="Balestrini R."/>
            <person name="Da Silva C."/>
            <person name="Montanini B."/>
            <person name="Hainaut M."/>
            <person name="Levati E."/>
            <person name="Barry K.W."/>
            <person name="Belfiori B."/>
            <person name="Cichocki N."/>
            <person name="Clum A."/>
            <person name="Dockter R.B."/>
            <person name="Fauchery L."/>
            <person name="Guy J."/>
            <person name="Iotti M."/>
            <person name="Le Tacon F."/>
            <person name="Lindquist E.A."/>
            <person name="Lipzen A."/>
            <person name="Malagnac F."/>
            <person name="Mello A."/>
            <person name="Molinier V."/>
            <person name="Miyauchi S."/>
            <person name="Poulain J."/>
            <person name="Riccioni C."/>
            <person name="Rubini A."/>
            <person name="Sitrit Y."/>
            <person name="Splivallo R."/>
            <person name="Traeger S."/>
            <person name="Wang M."/>
            <person name="Zifcakova L."/>
            <person name="Wipf D."/>
            <person name="Zambonelli A."/>
            <person name="Paolocci F."/>
            <person name="Nowrousian M."/>
            <person name="Ottonello S."/>
            <person name="Baldrian P."/>
            <person name="Spatafora J.W."/>
            <person name="Henrissat B."/>
            <person name="Nagy L.G."/>
            <person name="Aury J.M."/>
            <person name="Wincker P."/>
            <person name="Grigoriev I.V."/>
            <person name="Bonfante P."/>
            <person name="Martin F.M."/>
        </authorList>
    </citation>
    <scope>NUCLEOTIDE SEQUENCE [LARGE SCALE GENOMIC DNA]</scope>
    <source>
        <strain evidence="4 5">CCBAS932</strain>
    </source>
</reference>
<feature type="compositionally biased region" description="Basic residues" evidence="2">
    <location>
        <begin position="539"/>
        <end position="549"/>
    </location>
</feature>
<name>A0A3N4KKC0_9PEZI</name>
<dbReference type="InParanoid" id="A0A3N4KKC0"/>
<feature type="domain" description="C2H2-type" evidence="3">
    <location>
        <begin position="546"/>
        <end position="582"/>
    </location>
</feature>
<evidence type="ECO:0000256" key="2">
    <source>
        <dbReference type="SAM" id="MobiDB-lite"/>
    </source>
</evidence>
<dbReference type="AlphaFoldDB" id="A0A3N4KKC0"/>
<dbReference type="PANTHER" id="PTHR46179:SF19">
    <property type="entry name" value="C2H2 FINGER DOMAIN TRANSCRIPTION FACTOR (EUROFUNG)-RELATED"/>
    <property type="match status" value="1"/>
</dbReference>
<keyword evidence="5" id="KW-1185">Reference proteome</keyword>
<dbReference type="InterPro" id="IPR013087">
    <property type="entry name" value="Znf_C2H2_type"/>
</dbReference>
<protein>
    <recommendedName>
        <fullName evidence="3">C2H2-type domain-containing protein</fullName>
    </recommendedName>
</protein>
<accession>A0A3N4KKC0</accession>
<feature type="region of interest" description="Disordered" evidence="2">
    <location>
        <begin position="207"/>
        <end position="241"/>
    </location>
</feature>
<sequence>MRAPSPQNTTTQYHHSSYTSPYQTYDLSFYTAPPQGELTPAQKRQKLEQDFAAGFPPDEETYPFISQLHSYQTTTMPIRNIPLNPHINLQRASEPASPITIATSLSTHSTPASSPSRVTIMSAHGSPADFQLYDECYDRKRRNVQNFENPTTQSRFGNGFDSSMTQPLEFFDHQPRHYLQAPPSQQQFGTQGLVNSRAVMHSDDEELPALSPHHQGQFSSRLSASDVDLHSPTTPIASPESVCGDGVQVAQLHHPIPDPPKLDRTVSDAIQDELYNPGVAPGTEHATRPSSPCTTPSKVAFLYQQAQNQHSITTSPIVRERSPFRANSPYAHFPIREVLKKQMEEDYHNIDLVEHPCTISPKDAYREYHESSQEGIKGSLFASQEDVYSQNGSVQSGSYKGSVQGDEEDDQIYNLKREETQESYASMATSRRESDASTNFNATMFPANQQFTPLGFPYSNYADSSDHKPQMAEDEGEYGYQSAGSPLTKPAESKANRGGYTCTVPGCNQRFPTTNKMAKHRREAHRQTSPGSRGDGIARSHHPGPHKCNRLNPTTNKPCNTIFSRPYDLTRHEDTIHNTHREKVRCEICNDEKTFSRQDALTRHKKVKHGIDK</sequence>
<dbReference type="PROSITE" id="PS00028">
    <property type="entry name" value="ZINC_FINGER_C2H2_1"/>
    <property type="match status" value="1"/>
</dbReference>
<dbReference type="InterPro" id="IPR036236">
    <property type="entry name" value="Znf_C2H2_sf"/>
</dbReference>
<keyword evidence="1" id="KW-0862">Zinc</keyword>
<dbReference type="PANTHER" id="PTHR46179">
    <property type="entry name" value="ZINC FINGER PROTEIN"/>
    <property type="match status" value="1"/>
</dbReference>
<proteinExistence type="predicted"/>
<dbReference type="EMBL" id="ML119139">
    <property type="protein sequence ID" value="RPB10970.1"/>
    <property type="molecule type" value="Genomic_DNA"/>
</dbReference>
<evidence type="ECO:0000313" key="5">
    <source>
        <dbReference type="Proteomes" id="UP000277580"/>
    </source>
</evidence>
<dbReference type="OrthoDB" id="7295497at2759"/>